<evidence type="ECO:0000256" key="1">
    <source>
        <dbReference type="SAM" id="MobiDB-lite"/>
    </source>
</evidence>
<keyword evidence="2" id="KW-0812">Transmembrane</keyword>
<feature type="region of interest" description="Disordered" evidence="1">
    <location>
        <begin position="200"/>
        <end position="226"/>
    </location>
</feature>
<evidence type="ECO:0000256" key="2">
    <source>
        <dbReference type="SAM" id="Phobius"/>
    </source>
</evidence>
<gene>
    <name evidence="3" type="ORF">BDV23DRAFT_28724</name>
</gene>
<feature type="region of interest" description="Disordered" evidence="1">
    <location>
        <begin position="330"/>
        <end position="392"/>
    </location>
</feature>
<feature type="transmembrane region" description="Helical" evidence="2">
    <location>
        <begin position="426"/>
        <end position="447"/>
    </location>
</feature>
<accession>A0A5N7CK07</accession>
<evidence type="ECO:0008006" key="4">
    <source>
        <dbReference type="Google" id="ProtNLM"/>
    </source>
</evidence>
<protein>
    <recommendedName>
        <fullName evidence="4">PPPDE domain-containing protein</fullName>
    </recommendedName>
</protein>
<organism evidence="3">
    <name type="scientific">Petromyces alliaceus</name>
    <name type="common">Aspergillus alliaceus</name>
    <dbReference type="NCBI Taxonomy" id="209559"/>
    <lineage>
        <taxon>Eukaryota</taxon>
        <taxon>Fungi</taxon>
        <taxon>Dikarya</taxon>
        <taxon>Ascomycota</taxon>
        <taxon>Pezizomycotina</taxon>
        <taxon>Eurotiomycetes</taxon>
        <taxon>Eurotiomycetidae</taxon>
        <taxon>Eurotiales</taxon>
        <taxon>Aspergillaceae</taxon>
        <taxon>Aspergillus</taxon>
        <taxon>Aspergillus subgen. Circumdati</taxon>
    </lineage>
</organism>
<sequence>MSKRSCTPFNAYFYPWNDGLHVSNHSPWSKCKAVAIPGRLLLWLLLFSWSLSSFKQPGIPLPLFSHHPTCTDGLNTSLYPDTETVNTYPTCLNAMEEPDSNIIWALAADLDRLTPHAEVHEISRVEKSFETQIERVYKCQRALNGVPIRVGNLHHANVLVKTTDDRLYFIGFTGERSGPGSTEFFEVKSASEALDNRSRFTEHNHTKSGTTRRHWLKAKTGQAPGSPTTLGDLVRFCETMAAAKDYHVLKHNCQHGQAALLHYMDRASPKASTAESFQLKTTLTHTADPVQQAVEASLFNQAKSHQQLPFNFVSTIDIPTARQSDLHYMPFAPSRPQLRDHQPSGFAPTTEHPASGSDQRPPPYTGRHTPRPNYSSGSLPEEEPRIRVESREGTGRFLTATVVGGAAGMGYSGASAMVFHGVSLSIKLGVGISAGSPAVTVGVAATALNPVGAAWMAGVFVVSAGTLVYGALKSQSQD</sequence>
<reference evidence="3" key="1">
    <citation type="submission" date="2019-04" db="EMBL/GenBank/DDBJ databases">
        <title>Friends and foes A comparative genomics studyof 23 Aspergillus species from section Flavi.</title>
        <authorList>
            <consortium name="DOE Joint Genome Institute"/>
            <person name="Kjaerbolling I."/>
            <person name="Vesth T."/>
            <person name="Frisvad J.C."/>
            <person name="Nybo J.L."/>
            <person name="Theobald S."/>
            <person name="Kildgaard S."/>
            <person name="Isbrandt T."/>
            <person name="Kuo A."/>
            <person name="Sato A."/>
            <person name="Lyhne E.K."/>
            <person name="Kogle M.E."/>
            <person name="Wiebenga A."/>
            <person name="Kun R.S."/>
            <person name="Lubbers R.J."/>
            <person name="Makela M.R."/>
            <person name="Barry K."/>
            <person name="Chovatia M."/>
            <person name="Clum A."/>
            <person name="Daum C."/>
            <person name="Haridas S."/>
            <person name="He G."/>
            <person name="LaButti K."/>
            <person name="Lipzen A."/>
            <person name="Mondo S."/>
            <person name="Riley R."/>
            <person name="Salamov A."/>
            <person name="Simmons B.A."/>
            <person name="Magnuson J.K."/>
            <person name="Henrissat B."/>
            <person name="Mortensen U.H."/>
            <person name="Larsen T.O."/>
            <person name="Devries R.P."/>
            <person name="Grigoriev I.V."/>
            <person name="Machida M."/>
            <person name="Baker S.E."/>
            <person name="Andersen M.R."/>
        </authorList>
    </citation>
    <scope>NUCLEOTIDE SEQUENCE [LARGE SCALE GENOMIC DNA]</scope>
    <source>
        <strain evidence="3">IBT 14317</strain>
    </source>
</reference>
<keyword evidence="2" id="KW-0472">Membrane</keyword>
<keyword evidence="2" id="KW-1133">Transmembrane helix</keyword>
<dbReference type="AlphaFoldDB" id="A0A5N7CK07"/>
<dbReference type="EMBL" id="ML735227">
    <property type="protein sequence ID" value="KAE8393803.1"/>
    <property type="molecule type" value="Genomic_DNA"/>
</dbReference>
<feature type="compositionally biased region" description="Basic and acidic residues" evidence="1">
    <location>
        <begin position="382"/>
        <end position="392"/>
    </location>
</feature>
<proteinExistence type="predicted"/>
<name>A0A5N7CK07_PETAA</name>
<feature type="transmembrane region" description="Helical" evidence="2">
    <location>
        <begin position="453"/>
        <end position="472"/>
    </location>
</feature>
<dbReference type="Proteomes" id="UP000326877">
    <property type="component" value="Unassembled WGS sequence"/>
</dbReference>
<feature type="transmembrane region" description="Helical" evidence="2">
    <location>
        <begin position="397"/>
        <end position="419"/>
    </location>
</feature>
<evidence type="ECO:0000313" key="3">
    <source>
        <dbReference type="EMBL" id="KAE8393803.1"/>
    </source>
</evidence>